<dbReference type="InterPro" id="IPR001119">
    <property type="entry name" value="SLH_dom"/>
</dbReference>
<name>A0ABW1IUH3_9BACL</name>
<reference evidence="4" key="1">
    <citation type="journal article" date="2019" name="Int. J. Syst. Evol. Microbiol.">
        <title>The Global Catalogue of Microorganisms (GCM) 10K type strain sequencing project: providing services to taxonomists for standard genome sequencing and annotation.</title>
        <authorList>
            <consortium name="The Broad Institute Genomics Platform"/>
            <consortium name="The Broad Institute Genome Sequencing Center for Infectious Disease"/>
            <person name="Wu L."/>
            <person name="Ma J."/>
        </authorList>
    </citation>
    <scope>NUCLEOTIDE SEQUENCE [LARGE SCALE GENOMIC DNA]</scope>
    <source>
        <strain evidence="4">CCM 8749</strain>
    </source>
</reference>
<evidence type="ECO:0000259" key="2">
    <source>
        <dbReference type="PROSITE" id="PS51272"/>
    </source>
</evidence>
<dbReference type="PROSITE" id="PS51272">
    <property type="entry name" value="SLH"/>
    <property type="match status" value="2"/>
</dbReference>
<dbReference type="InterPro" id="IPR051465">
    <property type="entry name" value="Cell_Envelope_Struct_Comp"/>
</dbReference>
<gene>
    <name evidence="3" type="ORF">ACFPXP_20335</name>
</gene>
<feature type="domain" description="SLH" evidence="2">
    <location>
        <begin position="188"/>
        <end position="251"/>
    </location>
</feature>
<feature type="signal peptide" evidence="1">
    <location>
        <begin position="1"/>
        <end position="29"/>
    </location>
</feature>
<keyword evidence="4" id="KW-1185">Reference proteome</keyword>
<dbReference type="RefSeq" id="WP_379896243.1">
    <property type="nucleotide sequence ID" value="NZ_CBCSCT010000006.1"/>
</dbReference>
<evidence type="ECO:0000313" key="3">
    <source>
        <dbReference type="EMBL" id="MFC5988759.1"/>
    </source>
</evidence>
<sequence>MNKQRMLKNMVVGGLSLAMVVGGTAGAFADGKGKGKGNDKDHDWKGKKEIEIHISFSDLDKYPWAEKNIASLASMGIFEGYADGTFKPNKNVSRLDAVVTAVRLMGLREEAESDAEMDSQINFQDANLVYKRYPNAVGYISVALKNDLFIETEMKLQPEKPADRLWTTILLVKALGLEDEARERVNEELPFKDEDKIPAAARGYVAVALENGIVYGNDKGMFQPNKPVTRAEIAAFLDRTGRLMPEFGSTTVTGQLAAEVNNNVLLIATEEGRNVQLALDPNAYIFRDGKKAAPSELEPGDELFVHTYNNVVVFVEVTKKAVEQEEQEQETTVVGTVTTNDTEDAELTLNVDGKSVEYDVYADAEIFRNNQASKLSDIKVGDVVFAKVVGNEIRYLNVVMTTEQNQFKVNGYFTGYTLNTEGKIAAISIKNSVSDDSQITIYAVSPNVKIVGNPADLVENRAVELIGSQQIITEIRIK</sequence>
<dbReference type="EMBL" id="JBHSQV010000184">
    <property type="protein sequence ID" value="MFC5988759.1"/>
    <property type="molecule type" value="Genomic_DNA"/>
</dbReference>
<dbReference type="Proteomes" id="UP001596250">
    <property type="component" value="Unassembled WGS sequence"/>
</dbReference>
<organism evidence="3 4">
    <name type="scientific">Marinicrinis lubricantis</name>
    <dbReference type="NCBI Taxonomy" id="2086470"/>
    <lineage>
        <taxon>Bacteria</taxon>
        <taxon>Bacillati</taxon>
        <taxon>Bacillota</taxon>
        <taxon>Bacilli</taxon>
        <taxon>Bacillales</taxon>
        <taxon>Paenibacillaceae</taxon>
    </lineage>
</organism>
<accession>A0ABW1IUH3</accession>
<feature type="chain" id="PRO_5045810692" evidence="1">
    <location>
        <begin position="30"/>
        <end position="478"/>
    </location>
</feature>
<dbReference type="PANTHER" id="PTHR43308">
    <property type="entry name" value="OUTER MEMBRANE PROTEIN ALPHA-RELATED"/>
    <property type="match status" value="1"/>
</dbReference>
<proteinExistence type="predicted"/>
<dbReference type="PANTHER" id="PTHR43308:SF5">
    <property type="entry name" value="S-LAYER PROTEIN _ PEPTIDOGLYCAN ENDO-BETA-N-ACETYLGLUCOSAMINIDASE"/>
    <property type="match status" value="1"/>
</dbReference>
<dbReference type="Pfam" id="PF00395">
    <property type="entry name" value="SLH"/>
    <property type="match status" value="2"/>
</dbReference>
<protein>
    <submittedName>
        <fullName evidence="3">S-layer homology domain-containing protein</fullName>
    </submittedName>
</protein>
<comment type="caution">
    <text evidence="3">The sequence shown here is derived from an EMBL/GenBank/DDBJ whole genome shotgun (WGS) entry which is preliminary data.</text>
</comment>
<evidence type="ECO:0000256" key="1">
    <source>
        <dbReference type="SAM" id="SignalP"/>
    </source>
</evidence>
<feature type="domain" description="SLH" evidence="2">
    <location>
        <begin position="52"/>
        <end position="115"/>
    </location>
</feature>
<evidence type="ECO:0000313" key="4">
    <source>
        <dbReference type="Proteomes" id="UP001596250"/>
    </source>
</evidence>
<keyword evidence="1" id="KW-0732">Signal</keyword>